<keyword evidence="2" id="KW-1185">Reference proteome</keyword>
<organism evidence="1 2">
    <name type="scientific">Microbulbifer yueqingensis</name>
    <dbReference type="NCBI Taxonomy" id="658219"/>
    <lineage>
        <taxon>Bacteria</taxon>
        <taxon>Pseudomonadati</taxon>
        <taxon>Pseudomonadota</taxon>
        <taxon>Gammaproteobacteria</taxon>
        <taxon>Cellvibrionales</taxon>
        <taxon>Microbulbiferaceae</taxon>
        <taxon>Microbulbifer</taxon>
    </lineage>
</organism>
<dbReference type="RefSeq" id="WP_139169609.1">
    <property type="nucleotide sequence ID" value="NZ_FNFH01000008.1"/>
</dbReference>
<evidence type="ECO:0000313" key="2">
    <source>
        <dbReference type="Proteomes" id="UP000199305"/>
    </source>
</evidence>
<dbReference type="Proteomes" id="UP000199305">
    <property type="component" value="Unassembled WGS sequence"/>
</dbReference>
<dbReference type="OrthoDB" id="9134102at2"/>
<evidence type="ECO:0000313" key="1">
    <source>
        <dbReference type="EMBL" id="SDK75092.1"/>
    </source>
</evidence>
<dbReference type="AlphaFoldDB" id="A0A1G9EG22"/>
<reference evidence="2" key="1">
    <citation type="submission" date="2016-10" db="EMBL/GenBank/DDBJ databases">
        <authorList>
            <person name="Varghese N."/>
            <person name="Submissions S."/>
        </authorList>
    </citation>
    <scope>NUCLEOTIDE SEQUENCE [LARGE SCALE GENOMIC DNA]</scope>
    <source>
        <strain evidence="2">CGMCC 1.10658</strain>
    </source>
</reference>
<evidence type="ECO:0008006" key="3">
    <source>
        <dbReference type="Google" id="ProtNLM"/>
    </source>
</evidence>
<name>A0A1G9EG22_9GAMM</name>
<dbReference type="EMBL" id="FNFH01000008">
    <property type="protein sequence ID" value="SDK75092.1"/>
    <property type="molecule type" value="Genomic_DNA"/>
</dbReference>
<sequence>MESKRYKESELRWAVQVGSGKWKHVDEVPNGQDCNCVCPGCEGSLIACHPKAKIDSYFRHDVAVNSEAKCTNPQAAQESIVHMLTKQLLSEQDRIRLIPKLHFFKDYKKKKIRPFEVAPSKEWKLCNARTEDRSISDKFTPDVVFDTAVGLLAIEVKCTHRIDDIKRTLIAEAGIHAVELDVSDLSPSEVNIATIQNRLLSDRYTHWIEFPLTREGRQKIYDWHDEEFLRIEDELAREQSKSVKSGYSDKQNSQSGLASVYFRAKYRVLISQHILEKSSQFDSRHTREQELSGVYQLFAQLKSKLDDVYPNSKNHRELKRLDFELRKQINNRGVVEKNALLQEMASDYISSRADHDIKLLCEEGFLGEEPTFYNDYAQKDIWERVFVGQILRNVDKYVVSCSENYGLSLREQKTNISKNYLFAI</sequence>
<proteinExistence type="predicted"/>
<gene>
    <name evidence="1" type="ORF">SAMN05216212_3110</name>
</gene>
<protein>
    <recommendedName>
        <fullName evidence="3">Competence protein CoiA-like family protein</fullName>
    </recommendedName>
</protein>
<dbReference type="STRING" id="658219.SAMN05216212_3110"/>
<accession>A0A1G9EG22</accession>